<dbReference type="AlphaFoldDB" id="A0A0R1SKK3"/>
<reference evidence="1 2" key="1">
    <citation type="journal article" date="2015" name="Genome Announc.">
        <title>Expanding the biotechnology potential of lactobacilli through comparative genomics of 213 strains and associated genera.</title>
        <authorList>
            <person name="Sun Z."/>
            <person name="Harris H.M."/>
            <person name="McCann A."/>
            <person name="Guo C."/>
            <person name="Argimon S."/>
            <person name="Zhang W."/>
            <person name="Yang X."/>
            <person name="Jeffery I.B."/>
            <person name="Cooney J.C."/>
            <person name="Kagawa T.F."/>
            <person name="Liu W."/>
            <person name="Song Y."/>
            <person name="Salvetti E."/>
            <person name="Wrobel A."/>
            <person name="Rasinkangas P."/>
            <person name="Parkhill J."/>
            <person name="Rea M.C."/>
            <person name="O'Sullivan O."/>
            <person name="Ritari J."/>
            <person name="Douillard F.P."/>
            <person name="Paul Ross R."/>
            <person name="Yang R."/>
            <person name="Briner A.E."/>
            <person name="Felis G.E."/>
            <person name="de Vos W.M."/>
            <person name="Barrangou R."/>
            <person name="Klaenhammer T.R."/>
            <person name="Caufield P.W."/>
            <person name="Cui Y."/>
            <person name="Zhang H."/>
            <person name="O'Toole P.W."/>
        </authorList>
    </citation>
    <scope>NUCLEOTIDE SEQUENCE [LARGE SCALE GENOMIC DNA]</scope>
    <source>
        <strain evidence="1 2">DSM 14857</strain>
    </source>
</reference>
<proteinExistence type="predicted"/>
<dbReference type="Proteomes" id="UP000051647">
    <property type="component" value="Unassembled WGS sequence"/>
</dbReference>
<dbReference type="RefSeq" id="WP_010624536.1">
    <property type="nucleotide sequence ID" value="NZ_AZFA01000010.1"/>
</dbReference>
<evidence type="ECO:0000313" key="1">
    <source>
        <dbReference type="EMBL" id="KRL66805.1"/>
    </source>
</evidence>
<keyword evidence="2" id="KW-1185">Reference proteome</keyword>
<protein>
    <submittedName>
        <fullName evidence="1">Uncharacterized protein</fullName>
    </submittedName>
</protein>
<dbReference type="STRING" id="1423815.FC27_GL000250"/>
<sequence length="165" mass="18913">MDNSNDDAHLHVTHNPERSELAKVVNNTVNFFEEYLDFDTFSMTQEHTLPVIYVIKSKVARLEPDTSYQLDPADDEKDIVISDYFLSLRDFGDFCLVTNGHHFYLVNDQDVEEDGLPKIFTNTTGTELIELTSLTPLQEGDAGFGQDKYIQYFYLAENDVNNSKN</sequence>
<dbReference type="EMBL" id="AZFA01000010">
    <property type="protein sequence ID" value="KRL66805.1"/>
    <property type="molecule type" value="Genomic_DNA"/>
</dbReference>
<organism evidence="1 2">
    <name type="scientific">Companilactobacillus versmoldensis DSM 14857 = KCTC 3814</name>
    <dbReference type="NCBI Taxonomy" id="1423815"/>
    <lineage>
        <taxon>Bacteria</taxon>
        <taxon>Bacillati</taxon>
        <taxon>Bacillota</taxon>
        <taxon>Bacilli</taxon>
        <taxon>Lactobacillales</taxon>
        <taxon>Lactobacillaceae</taxon>
        <taxon>Companilactobacillus</taxon>
    </lineage>
</organism>
<dbReference type="PATRIC" id="fig|1423815.3.peg.254"/>
<evidence type="ECO:0000313" key="2">
    <source>
        <dbReference type="Proteomes" id="UP000051647"/>
    </source>
</evidence>
<accession>A0A0R1SKK3</accession>
<name>A0A0R1SKK3_9LACO</name>
<gene>
    <name evidence="1" type="ORF">FC27_GL000250</name>
</gene>
<comment type="caution">
    <text evidence="1">The sequence shown here is derived from an EMBL/GenBank/DDBJ whole genome shotgun (WGS) entry which is preliminary data.</text>
</comment>
<dbReference type="OrthoDB" id="10017164at2"/>